<dbReference type="OrthoDB" id="47374at2759"/>
<dbReference type="GO" id="GO:0031415">
    <property type="term" value="C:NatA complex"/>
    <property type="evidence" value="ECO:0007669"/>
    <property type="project" value="TreeGrafter"/>
</dbReference>
<evidence type="ECO:0000313" key="5">
    <source>
        <dbReference type="EMBL" id="KAG2189786.1"/>
    </source>
</evidence>
<evidence type="ECO:0000313" key="6">
    <source>
        <dbReference type="Proteomes" id="UP000650833"/>
    </source>
</evidence>
<dbReference type="PANTHER" id="PTHR42919:SF8">
    <property type="entry name" value="N-ALPHA-ACETYLTRANSFERASE 50"/>
    <property type="match status" value="1"/>
</dbReference>
<reference evidence="5" key="1">
    <citation type="submission" date="2020-12" db="EMBL/GenBank/DDBJ databases">
        <title>Metabolic potential, ecology and presence of endohyphal bacteria is reflected in genomic diversity of Mucoromycotina.</title>
        <authorList>
            <person name="Muszewska A."/>
            <person name="Okrasinska A."/>
            <person name="Steczkiewicz K."/>
            <person name="Drgas O."/>
            <person name="Orlowska M."/>
            <person name="Perlinska-Lenart U."/>
            <person name="Aleksandrzak-Piekarczyk T."/>
            <person name="Szatraj K."/>
            <person name="Zielenkiewicz U."/>
            <person name="Pilsyk S."/>
            <person name="Malc E."/>
            <person name="Mieczkowski P."/>
            <person name="Kruszewska J.S."/>
            <person name="Biernat P."/>
            <person name="Pawlowska J."/>
        </authorList>
    </citation>
    <scope>NUCLEOTIDE SEQUENCE</scope>
    <source>
        <strain evidence="5">CBS 226.32</strain>
    </source>
</reference>
<dbReference type="CDD" id="cd04301">
    <property type="entry name" value="NAT_SF"/>
    <property type="match status" value="1"/>
</dbReference>
<dbReference type="InterPro" id="IPR000182">
    <property type="entry name" value="GNAT_dom"/>
</dbReference>
<keyword evidence="6" id="KW-1185">Reference proteome</keyword>
<evidence type="ECO:0000256" key="1">
    <source>
        <dbReference type="ARBA" id="ARBA00022679"/>
    </source>
</evidence>
<dbReference type="GO" id="GO:0007064">
    <property type="term" value="P:mitotic sister chromatid cohesion"/>
    <property type="evidence" value="ECO:0007669"/>
    <property type="project" value="TreeGrafter"/>
</dbReference>
<dbReference type="FunFam" id="3.40.630.30:FF:000006">
    <property type="entry name" value="Putative n-alpha-acetyltransferase 50"/>
    <property type="match status" value="1"/>
</dbReference>
<feature type="chain" id="PRO_5034826076" description="N-acetyltransferase domain-containing protein" evidence="3">
    <location>
        <begin position="17"/>
        <end position="180"/>
    </location>
</feature>
<gene>
    <name evidence="5" type="ORF">INT46_007575</name>
</gene>
<sequence>MRFYIFLLFLFFCVLTKLYITNMASRSDLGDVTPNNLGQVRILHNVLFPVHYGDNFYNDLLEAGEFAKLAYYNDVCVGTVCCRKEADESNPNNYKVYIMTLGVLEPYRHLGLGSKLVQHILEQAKLAKDITQVYLHVQTNNTLAVDFYKKNQFEVVSTEKDYYKNIENRDAYLLSKNIEQ</sequence>
<keyword evidence="3" id="KW-0732">Signal</keyword>
<dbReference type="EMBL" id="JAEPRC010001190">
    <property type="protein sequence ID" value="KAG2189786.1"/>
    <property type="molecule type" value="Genomic_DNA"/>
</dbReference>
<feature type="domain" description="N-acetyltransferase" evidence="4">
    <location>
        <begin position="27"/>
        <end position="179"/>
    </location>
</feature>
<dbReference type="InterPro" id="IPR016181">
    <property type="entry name" value="Acyl_CoA_acyltransferase"/>
</dbReference>
<protein>
    <recommendedName>
        <fullName evidence="4">N-acetyltransferase domain-containing protein</fullName>
    </recommendedName>
</protein>
<evidence type="ECO:0000256" key="3">
    <source>
        <dbReference type="SAM" id="SignalP"/>
    </source>
</evidence>
<feature type="signal peptide" evidence="3">
    <location>
        <begin position="1"/>
        <end position="16"/>
    </location>
</feature>
<dbReference type="PROSITE" id="PS51186">
    <property type="entry name" value="GNAT"/>
    <property type="match status" value="1"/>
</dbReference>
<dbReference type="Pfam" id="PF00583">
    <property type="entry name" value="Acetyltransf_1"/>
    <property type="match status" value="1"/>
</dbReference>
<name>A0A8H7UKW4_9FUNG</name>
<organism evidence="5 6">
    <name type="scientific">Mucor plumbeus</name>
    <dbReference type="NCBI Taxonomy" id="97098"/>
    <lineage>
        <taxon>Eukaryota</taxon>
        <taxon>Fungi</taxon>
        <taxon>Fungi incertae sedis</taxon>
        <taxon>Mucoromycota</taxon>
        <taxon>Mucoromycotina</taxon>
        <taxon>Mucoromycetes</taxon>
        <taxon>Mucorales</taxon>
        <taxon>Mucorineae</taxon>
        <taxon>Mucoraceae</taxon>
        <taxon>Mucor</taxon>
    </lineage>
</organism>
<dbReference type="PANTHER" id="PTHR42919">
    <property type="entry name" value="N-ALPHA-ACETYLTRANSFERASE"/>
    <property type="match status" value="1"/>
</dbReference>
<evidence type="ECO:0000256" key="2">
    <source>
        <dbReference type="ARBA" id="ARBA00023315"/>
    </source>
</evidence>
<accession>A0A8H7UKW4</accession>
<keyword evidence="2" id="KW-0012">Acyltransferase</keyword>
<proteinExistence type="predicted"/>
<dbReference type="GO" id="GO:0016747">
    <property type="term" value="F:acyltransferase activity, transferring groups other than amino-acyl groups"/>
    <property type="evidence" value="ECO:0007669"/>
    <property type="project" value="InterPro"/>
</dbReference>
<dbReference type="InterPro" id="IPR051556">
    <property type="entry name" value="N-term/lysine_N-AcTrnsfr"/>
</dbReference>
<evidence type="ECO:0000259" key="4">
    <source>
        <dbReference type="PROSITE" id="PS51186"/>
    </source>
</evidence>
<dbReference type="AlphaFoldDB" id="A0A8H7UKW4"/>
<dbReference type="Proteomes" id="UP000650833">
    <property type="component" value="Unassembled WGS sequence"/>
</dbReference>
<dbReference type="Gene3D" id="3.40.630.30">
    <property type="match status" value="1"/>
</dbReference>
<dbReference type="SUPFAM" id="SSF55729">
    <property type="entry name" value="Acyl-CoA N-acyltransferases (Nat)"/>
    <property type="match status" value="1"/>
</dbReference>
<keyword evidence="1" id="KW-0808">Transferase</keyword>
<comment type="caution">
    <text evidence="5">The sequence shown here is derived from an EMBL/GenBank/DDBJ whole genome shotgun (WGS) entry which is preliminary data.</text>
</comment>